<protein>
    <recommendedName>
        <fullName evidence="3">CD-NTase-associated protein 12/Pycsar effector protein TIR domain-containing protein</fullName>
    </recommendedName>
</protein>
<evidence type="ECO:0008006" key="3">
    <source>
        <dbReference type="Google" id="ProtNLM"/>
    </source>
</evidence>
<accession>A0AA46ZRM7</accession>
<name>A0AA46ZRM7_PSEVI</name>
<organism evidence="1 2">
    <name type="scientific">Pseudomonas viridiflava</name>
    <name type="common">Phytomonas viridiflava</name>
    <dbReference type="NCBI Taxonomy" id="33069"/>
    <lineage>
        <taxon>Bacteria</taxon>
        <taxon>Pseudomonadati</taxon>
        <taxon>Pseudomonadota</taxon>
        <taxon>Gammaproteobacteria</taxon>
        <taxon>Pseudomonadales</taxon>
        <taxon>Pseudomonadaceae</taxon>
        <taxon>Pseudomonas</taxon>
    </lineage>
</organism>
<gene>
    <name evidence="1" type="ORF">EZZ81_00815</name>
</gene>
<dbReference type="RefSeq" id="WP_050575342.1">
    <property type="nucleotide sequence ID" value="NZ_CP036495.1"/>
</dbReference>
<dbReference type="AlphaFoldDB" id="A0AA46ZRM7"/>
<evidence type="ECO:0000313" key="2">
    <source>
        <dbReference type="Proteomes" id="UP001163644"/>
    </source>
</evidence>
<proteinExistence type="predicted"/>
<evidence type="ECO:0000313" key="1">
    <source>
        <dbReference type="EMBL" id="UZA66851.1"/>
    </source>
</evidence>
<reference evidence="1" key="1">
    <citation type="submission" date="2019-02" db="EMBL/GenBank/DDBJ databases">
        <authorList>
            <person name="Lutz S."/>
            <person name="Schori C."/>
            <person name="Ahrens C.H."/>
            <person name="Gueguen E."/>
        </authorList>
    </citation>
    <scope>NUCLEOTIDE SEQUENCE</scope>
    <source>
        <strain evidence="1">Psy35</strain>
    </source>
</reference>
<dbReference type="Proteomes" id="UP001163644">
    <property type="component" value="Chromosome"/>
</dbReference>
<dbReference type="EMBL" id="CP036495">
    <property type="protein sequence ID" value="UZA66851.1"/>
    <property type="molecule type" value="Genomic_DNA"/>
</dbReference>
<sequence length="337" mass="38372">MKRKKGVFRVFFSWQSDSPRKSNSEAIRAALEAAQKSLKETFPTLEILIDEATRDTSGSPNIAKTILNKIRIADMVVSDITTINPGEKRPCPNPNVTYELGFAMALLGEERIVMLFNKSLGNFPADLPFDFIQNRISQYTSEPDKSPAVKLAKLLKIAIKAVIDKSPKTPAQLSGVSREEREHSHDIENLKWLFSKVHIPTLSAHIHELPKMLTTKALWFWEGFNGVVDNNRFSLYDECLYSNIRELHRAWLKSLSHADCYHDAPGGDLLIFTNPLDGLLGSRKQNAWDEIDEARGEMKASLEAILSHVRARYIEVKIDKRSDHAWRDYVKEAKEQR</sequence>